<reference evidence="5 6" key="1">
    <citation type="submission" date="2024-09" db="EMBL/GenBank/DDBJ databases">
        <title>Paenibacillus zeirhizospherea sp. nov., isolated from surface of the maize (Zea mays) roots in a horticulture field, Hungary.</title>
        <authorList>
            <person name="Marton D."/>
            <person name="Farkas M."/>
            <person name="Bedics A."/>
            <person name="Toth E."/>
            <person name="Tancsics A."/>
            <person name="Boka K."/>
            <person name="Maroti G."/>
            <person name="Kriszt B."/>
            <person name="Cserhati M."/>
        </authorList>
    </citation>
    <scope>NUCLEOTIDE SEQUENCE [LARGE SCALE GENOMIC DNA]</scope>
    <source>
        <strain evidence="5 6">KCTC 33519</strain>
    </source>
</reference>
<dbReference type="PANTHER" id="PTHR42756">
    <property type="entry name" value="TRANSCRIPTIONAL REGULATOR, MARR"/>
    <property type="match status" value="1"/>
</dbReference>
<evidence type="ECO:0000256" key="1">
    <source>
        <dbReference type="ARBA" id="ARBA00023015"/>
    </source>
</evidence>
<evidence type="ECO:0000313" key="6">
    <source>
        <dbReference type="Proteomes" id="UP001580346"/>
    </source>
</evidence>
<accession>A0ABV5AT90</accession>
<dbReference type="InterPro" id="IPR000835">
    <property type="entry name" value="HTH_MarR-typ"/>
</dbReference>
<dbReference type="RefSeq" id="WP_375355416.1">
    <property type="nucleotide sequence ID" value="NZ_JBHHMI010000008.1"/>
</dbReference>
<dbReference type="PRINTS" id="PR00598">
    <property type="entry name" value="HTHMARR"/>
</dbReference>
<feature type="domain" description="HTH marR-type" evidence="4">
    <location>
        <begin position="1"/>
        <end position="124"/>
    </location>
</feature>
<dbReference type="SUPFAM" id="SSF46785">
    <property type="entry name" value="Winged helix' DNA-binding domain"/>
    <property type="match status" value="1"/>
</dbReference>
<dbReference type="Proteomes" id="UP001580346">
    <property type="component" value="Unassembled WGS sequence"/>
</dbReference>
<keyword evidence="3" id="KW-0804">Transcription</keyword>
<dbReference type="InterPro" id="IPR036388">
    <property type="entry name" value="WH-like_DNA-bd_sf"/>
</dbReference>
<gene>
    <name evidence="5" type="ORF">ACE41H_11630</name>
</gene>
<keyword evidence="6" id="KW-1185">Reference proteome</keyword>
<protein>
    <submittedName>
        <fullName evidence="5">MarR family winged helix-turn-helix transcriptional regulator</fullName>
    </submittedName>
</protein>
<evidence type="ECO:0000259" key="4">
    <source>
        <dbReference type="PROSITE" id="PS50995"/>
    </source>
</evidence>
<comment type="caution">
    <text evidence="5">The sequence shown here is derived from an EMBL/GenBank/DDBJ whole genome shotgun (WGS) entry which is preliminary data.</text>
</comment>
<sequence length="128" mass="14137">MQLRKLESSPRVFGAAGALTPSEIHTVDAIGPEGGVLMKELAARLGITKGAVTQIIDRLEVKKLVRRSPHPTVAKGVLLHLTETGIDAFRAHEEMHITFYNKLRAAFTEEEITVFEQCVAKFSEILNE</sequence>
<name>A0ABV5AT90_9BACL</name>
<dbReference type="PANTHER" id="PTHR42756:SF1">
    <property type="entry name" value="TRANSCRIPTIONAL REPRESSOR OF EMRAB OPERON"/>
    <property type="match status" value="1"/>
</dbReference>
<proteinExistence type="predicted"/>
<dbReference type="PROSITE" id="PS50995">
    <property type="entry name" value="HTH_MARR_2"/>
    <property type="match status" value="1"/>
</dbReference>
<keyword evidence="1" id="KW-0805">Transcription regulation</keyword>
<evidence type="ECO:0000256" key="3">
    <source>
        <dbReference type="ARBA" id="ARBA00023163"/>
    </source>
</evidence>
<dbReference type="EMBL" id="JBHHMI010000008">
    <property type="protein sequence ID" value="MFB5267427.1"/>
    <property type="molecule type" value="Genomic_DNA"/>
</dbReference>
<dbReference type="SMART" id="SM00347">
    <property type="entry name" value="HTH_MARR"/>
    <property type="match status" value="1"/>
</dbReference>
<evidence type="ECO:0000256" key="2">
    <source>
        <dbReference type="ARBA" id="ARBA00023125"/>
    </source>
</evidence>
<evidence type="ECO:0000313" key="5">
    <source>
        <dbReference type="EMBL" id="MFB5267427.1"/>
    </source>
</evidence>
<keyword evidence="2" id="KW-0238">DNA-binding</keyword>
<dbReference type="InterPro" id="IPR036390">
    <property type="entry name" value="WH_DNA-bd_sf"/>
</dbReference>
<dbReference type="Gene3D" id="1.10.10.10">
    <property type="entry name" value="Winged helix-like DNA-binding domain superfamily/Winged helix DNA-binding domain"/>
    <property type="match status" value="1"/>
</dbReference>
<organism evidence="5 6">
    <name type="scientific">Paenibacillus enshidis</name>
    <dbReference type="NCBI Taxonomy" id="1458439"/>
    <lineage>
        <taxon>Bacteria</taxon>
        <taxon>Bacillati</taxon>
        <taxon>Bacillota</taxon>
        <taxon>Bacilli</taxon>
        <taxon>Bacillales</taxon>
        <taxon>Paenibacillaceae</taxon>
        <taxon>Paenibacillus</taxon>
    </lineage>
</organism>
<dbReference type="Pfam" id="PF12802">
    <property type="entry name" value="MarR_2"/>
    <property type="match status" value="1"/>
</dbReference>